<protein>
    <submittedName>
        <fullName evidence="1">Uncharacterized protein</fullName>
    </submittedName>
</protein>
<reference evidence="1" key="1">
    <citation type="submission" date="2019-08" db="EMBL/GenBank/DDBJ databases">
        <authorList>
            <person name="Kucharzyk K."/>
            <person name="Murdoch R.W."/>
            <person name="Higgins S."/>
            <person name="Loffler F."/>
        </authorList>
    </citation>
    <scope>NUCLEOTIDE SEQUENCE</scope>
</reference>
<proteinExistence type="predicted"/>
<gene>
    <name evidence="1" type="ORF">SDC9_55182</name>
</gene>
<sequence>MFDKIFPLKPIKFFIDWCQVLFNLLFIDFNVFNAIDKIKQLFFTDIESAWNHFAFKLFSDHAFKIAHLAGFAGMKQRNRNTFAPRTTSSSTAMDISFQLIRQIVIDHMGQIIHVEPTCCNISCNKQLQMTNAETVHYKIALCLRQIAMQCICIVAILNEFVGNLFCFSPRAAKNDSVNFRIDVDYSFKRNISVFRVCHIILMRYIFGTHIPLAY</sequence>
<comment type="caution">
    <text evidence="1">The sequence shown here is derived from an EMBL/GenBank/DDBJ whole genome shotgun (WGS) entry which is preliminary data.</text>
</comment>
<name>A0A644WY79_9ZZZZ</name>
<organism evidence="1">
    <name type="scientific">bioreactor metagenome</name>
    <dbReference type="NCBI Taxonomy" id="1076179"/>
    <lineage>
        <taxon>unclassified sequences</taxon>
        <taxon>metagenomes</taxon>
        <taxon>ecological metagenomes</taxon>
    </lineage>
</organism>
<dbReference type="AlphaFoldDB" id="A0A644WY79"/>
<accession>A0A644WY79</accession>
<dbReference type="AntiFam" id="ANF00149">
    <property type="entry name" value="Shadow ORF (opposite cshA)"/>
</dbReference>
<evidence type="ECO:0000313" key="1">
    <source>
        <dbReference type="EMBL" id="MPM08866.1"/>
    </source>
</evidence>
<dbReference type="EMBL" id="VSSQ01001499">
    <property type="protein sequence ID" value="MPM08866.1"/>
    <property type="molecule type" value="Genomic_DNA"/>
</dbReference>